<protein>
    <submittedName>
        <fullName evidence="1">Uncharacterized protein</fullName>
    </submittedName>
</protein>
<dbReference type="Proteomes" id="UP000323632">
    <property type="component" value="Unassembled WGS sequence"/>
</dbReference>
<evidence type="ECO:0000313" key="2">
    <source>
        <dbReference type="Proteomes" id="UP000323632"/>
    </source>
</evidence>
<evidence type="ECO:0000313" key="1">
    <source>
        <dbReference type="EMBL" id="KAA5534886.1"/>
    </source>
</evidence>
<keyword evidence="2" id="KW-1185">Reference proteome</keyword>
<reference evidence="1 2" key="1">
    <citation type="submission" date="2019-09" db="EMBL/GenBank/DDBJ databases">
        <title>Genome sequence and assembly of Taibaiella sp.</title>
        <authorList>
            <person name="Chhetri G."/>
        </authorList>
    </citation>
    <scope>NUCLEOTIDE SEQUENCE [LARGE SCALE GENOMIC DNA]</scope>
    <source>
        <strain evidence="1 2">KVB11</strain>
    </source>
</reference>
<accession>A0A5M6CIN4</accession>
<dbReference type="EMBL" id="VWSH01000002">
    <property type="protein sequence ID" value="KAA5534886.1"/>
    <property type="molecule type" value="Genomic_DNA"/>
</dbReference>
<sequence length="725" mass="81918">MDKFLLLILSAILISENSNAQKSKNDSIKVIPVFETDTLMNPVPVNRALFADKVKAQIRQSDLKDGEVDKVIELEDTVISQKLTEALLFKAPEILIHIENMHIPHATKIQYYRILETRMRQWNNLRTTRENAAYIQKSAENFDNILRGIEENNLADYISKNKNIITLDNTALLTNYPDLKGSVYEAVGMASPEMMINRLPEFVNEPYADPVIAAAAKVVPNIVLNYALSTGNLGKAVKRNQDPLVKTIAAIAEKSAAPQKALPFLDEIYEGRKTIEEVDKLSRNQNNYFKALVALKLQGTSKVEKTLDNEINFRGLQFVRVANELHESPANIRFKGLMDFNAEELYFMMIGSQDEIYTSSFTWMFDRMMEKMKPMSGDAFLEKVHKSRFRTFLRMSAGYNEISKFLNSMDENHQNELMKEFVSGLEKGPLNDLEDAVDVADAFGSLTDPELISFLKDEILQQYHQRINKKGTAVYALLYTIFNSAGNDSAINNDFQNILPPITYVPISVLKNKDGKIVQQVFFYGDKDGMGAFNGYLSLFRNGNWKIERNKYWATVTATGKVPIEIYVNVPLPEEADENDVYAQKQLQTYIDDNALEPSIVIHRGHSYYLPTTLEHLSPAAKIVILGSCGGYHNLAKVLDASPDANIISSKQVGAYRVNTPIISAVNKMLLAGEDVNWIEMWHDLSRYFAAQGAVTNDLFSDYVPPNKNLGAIFIKAYRKQIDSE</sequence>
<name>A0A5M6CIN4_9BACT</name>
<comment type="caution">
    <text evidence="1">The sequence shown here is derived from an EMBL/GenBank/DDBJ whole genome shotgun (WGS) entry which is preliminary data.</text>
</comment>
<dbReference type="AlphaFoldDB" id="A0A5M6CIN4"/>
<gene>
    <name evidence="1" type="ORF">F0919_09805</name>
</gene>
<dbReference type="RefSeq" id="WP_150032565.1">
    <property type="nucleotide sequence ID" value="NZ_VWSH01000002.1"/>
</dbReference>
<proteinExistence type="predicted"/>
<organism evidence="1 2">
    <name type="scientific">Taibaiella lutea</name>
    <dbReference type="NCBI Taxonomy" id="2608001"/>
    <lineage>
        <taxon>Bacteria</taxon>
        <taxon>Pseudomonadati</taxon>
        <taxon>Bacteroidota</taxon>
        <taxon>Chitinophagia</taxon>
        <taxon>Chitinophagales</taxon>
        <taxon>Chitinophagaceae</taxon>
        <taxon>Taibaiella</taxon>
    </lineage>
</organism>